<dbReference type="GO" id="GO:0009691">
    <property type="term" value="P:cytokinin biosynthetic process"/>
    <property type="evidence" value="ECO:0007669"/>
    <property type="project" value="InterPro"/>
</dbReference>
<accession>A0A1J5SCB5</accession>
<gene>
    <name evidence="1" type="primary">yvdD_2</name>
    <name evidence="1" type="ORF">GALL_200510</name>
</gene>
<dbReference type="PANTHER" id="PTHR31223:SF70">
    <property type="entry name" value="LOG FAMILY PROTEIN YJL055W"/>
    <property type="match status" value="1"/>
</dbReference>
<evidence type="ECO:0000313" key="1">
    <source>
        <dbReference type="EMBL" id="OIQ97869.1"/>
    </source>
</evidence>
<dbReference type="InterPro" id="IPR031100">
    <property type="entry name" value="LOG_fam"/>
</dbReference>
<dbReference type="SUPFAM" id="SSF102405">
    <property type="entry name" value="MCP/YpsA-like"/>
    <property type="match status" value="1"/>
</dbReference>
<dbReference type="Gene3D" id="3.40.50.450">
    <property type="match status" value="1"/>
</dbReference>
<name>A0A1J5SCB5_9ZZZZ</name>
<sequence length="193" mass="20612">MKSLCVFCGSSPGADPAFAAAARALGRQLAERGLGLVYGGGRVGLMGQVADACLTAGGTVTGIIPRHLHDKEVGHHGLSTLHVVDSMHARKAMMARLADGFLVLPGGIGTLEEFFEIWTWGQLGLHGKPFGVLNIQGYYDGLFTFLDNMTGQGFLRATHRAMVRVNDDIPALLDALAAWRAAPQEKWLDPSET</sequence>
<dbReference type="Pfam" id="PF03641">
    <property type="entry name" value="Lysine_decarbox"/>
    <property type="match status" value="1"/>
</dbReference>
<dbReference type="GO" id="GO:0016799">
    <property type="term" value="F:hydrolase activity, hydrolyzing N-glycosyl compounds"/>
    <property type="evidence" value="ECO:0007669"/>
    <property type="project" value="TreeGrafter"/>
</dbReference>
<dbReference type="GO" id="GO:0005829">
    <property type="term" value="C:cytosol"/>
    <property type="evidence" value="ECO:0007669"/>
    <property type="project" value="TreeGrafter"/>
</dbReference>
<proteinExistence type="predicted"/>
<comment type="caution">
    <text evidence="1">The sequence shown here is derived from an EMBL/GenBank/DDBJ whole genome shotgun (WGS) entry which is preliminary data.</text>
</comment>
<reference evidence="1" key="1">
    <citation type="submission" date="2016-10" db="EMBL/GenBank/DDBJ databases">
        <title>Sequence of Gallionella enrichment culture.</title>
        <authorList>
            <person name="Poehlein A."/>
            <person name="Muehling M."/>
            <person name="Daniel R."/>
        </authorList>
    </citation>
    <scope>NUCLEOTIDE SEQUENCE</scope>
</reference>
<dbReference type="NCBIfam" id="TIGR00730">
    <property type="entry name" value="Rossman fold protein, TIGR00730 family"/>
    <property type="match status" value="1"/>
</dbReference>
<protein>
    <submittedName>
        <fullName evidence="1">LOG family protein YvdD</fullName>
    </submittedName>
</protein>
<dbReference type="InterPro" id="IPR005269">
    <property type="entry name" value="LOG"/>
</dbReference>
<dbReference type="EMBL" id="MLJW01000126">
    <property type="protein sequence ID" value="OIQ97869.1"/>
    <property type="molecule type" value="Genomic_DNA"/>
</dbReference>
<dbReference type="PANTHER" id="PTHR31223">
    <property type="entry name" value="LOG FAMILY PROTEIN YJL055W"/>
    <property type="match status" value="1"/>
</dbReference>
<organism evidence="1">
    <name type="scientific">mine drainage metagenome</name>
    <dbReference type="NCBI Taxonomy" id="410659"/>
    <lineage>
        <taxon>unclassified sequences</taxon>
        <taxon>metagenomes</taxon>
        <taxon>ecological metagenomes</taxon>
    </lineage>
</organism>
<dbReference type="AlphaFoldDB" id="A0A1J5SCB5"/>